<keyword evidence="4" id="KW-0732">Signal</keyword>
<sequence length="249" mass="28363">MLPSASRLDFLPEDAFESISIKNLTFEKVTVDDFTAPHPNAFDALNETLREVFFRSHSTLPFSWNALGEITALEALKLEQQNVSIDRDWSQLPHSIKRIFIMKCNILNHEDHALASFTNLEAFILSESGLKSFSWAVLPNPAPKLTTLRFERNQLTEIPEGFTAQQFPALKAIHIEFNPITQWNQDTLSALVNHPKRPKLVLRRIHCDCNAEPLRHFPQDRLQGKCASPEHLKGRRIGDLAESDLQCSN</sequence>
<keyword evidence="11" id="KW-1185">Reference proteome</keyword>
<dbReference type="GO" id="GO:0005886">
    <property type="term" value="C:plasma membrane"/>
    <property type="evidence" value="ECO:0007669"/>
    <property type="project" value="TreeGrafter"/>
</dbReference>
<evidence type="ECO:0000256" key="3">
    <source>
        <dbReference type="ARBA" id="ARBA00022692"/>
    </source>
</evidence>
<dbReference type="InterPro" id="IPR000483">
    <property type="entry name" value="Cys-rich_flank_reg_C"/>
</dbReference>
<dbReference type="GO" id="GO:0032755">
    <property type="term" value="P:positive regulation of interleukin-6 production"/>
    <property type="evidence" value="ECO:0007669"/>
    <property type="project" value="TreeGrafter"/>
</dbReference>
<evidence type="ECO:0000256" key="5">
    <source>
        <dbReference type="ARBA" id="ARBA00022989"/>
    </source>
</evidence>
<keyword evidence="2" id="KW-0433">Leucine-rich repeat</keyword>
<protein>
    <recommendedName>
        <fullName evidence="9">LRRCT domain-containing protein</fullName>
    </recommendedName>
</protein>
<keyword evidence="6" id="KW-0472">Membrane</keyword>
<dbReference type="EMBL" id="JARKHS020015813">
    <property type="protein sequence ID" value="KAK8774088.1"/>
    <property type="molecule type" value="Genomic_DNA"/>
</dbReference>
<evidence type="ECO:0000256" key="8">
    <source>
        <dbReference type="ARBA" id="ARBA00023180"/>
    </source>
</evidence>
<evidence type="ECO:0000313" key="11">
    <source>
        <dbReference type="Proteomes" id="UP001321473"/>
    </source>
</evidence>
<dbReference type="PANTHER" id="PTHR47410">
    <property type="entry name" value="TOLL-LIKE RECEPTOR 7-RELATED"/>
    <property type="match status" value="1"/>
</dbReference>
<evidence type="ECO:0000256" key="7">
    <source>
        <dbReference type="ARBA" id="ARBA00023170"/>
    </source>
</evidence>
<reference evidence="10 11" key="1">
    <citation type="journal article" date="2023" name="Arcadia Sci">
        <title>De novo assembly of a long-read Amblyomma americanum tick genome.</title>
        <authorList>
            <person name="Chou S."/>
            <person name="Poskanzer K.E."/>
            <person name="Rollins M."/>
            <person name="Thuy-Boun P.S."/>
        </authorList>
    </citation>
    <scope>NUCLEOTIDE SEQUENCE [LARGE SCALE GENOMIC DNA]</scope>
    <source>
        <strain evidence="10">F_SG_1</strain>
        <tissue evidence="10">Salivary glands</tissue>
    </source>
</reference>
<evidence type="ECO:0000256" key="4">
    <source>
        <dbReference type="ARBA" id="ARBA00022729"/>
    </source>
</evidence>
<name>A0AAQ4EHF5_AMBAM</name>
<evidence type="ECO:0000256" key="1">
    <source>
        <dbReference type="ARBA" id="ARBA00004370"/>
    </source>
</evidence>
<evidence type="ECO:0000259" key="9">
    <source>
        <dbReference type="Pfam" id="PF01463"/>
    </source>
</evidence>
<evidence type="ECO:0000256" key="6">
    <source>
        <dbReference type="ARBA" id="ARBA00023136"/>
    </source>
</evidence>
<dbReference type="Gene3D" id="3.80.10.10">
    <property type="entry name" value="Ribonuclease Inhibitor"/>
    <property type="match status" value="1"/>
</dbReference>
<dbReference type="GO" id="GO:0002224">
    <property type="term" value="P:toll-like receptor signaling pathway"/>
    <property type="evidence" value="ECO:0007669"/>
    <property type="project" value="TreeGrafter"/>
</dbReference>
<keyword evidence="8" id="KW-0325">Glycoprotein</keyword>
<organism evidence="10 11">
    <name type="scientific">Amblyomma americanum</name>
    <name type="common">Lone star tick</name>
    <dbReference type="NCBI Taxonomy" id="6943"/>
    <lineage>
        <taxon>Eukaryota</taxon>
        <taxon>Metazoa</taxon>
        <taxon>Ecdysozoa</taxon>
        <taxon>Arthropoda</taxon>
        <taxon>Chelicerata</taxon>
        <taxon>Arachnida</taxon>
        <taxon>Acari</taxon>
        <taxon>Parasitiformes</taxon>
        <taxon>Ixodida</taxon>
        <taxon>Ixodoidea</taxon>
        <taxon>Ixodidae</taxon>
        <taxon>Amblyomminae</taxon>
        <taxon>Amblyomma</taxon>
    </lineage>
</organism>
<dbReference type="PANTHER" id="PTHR47410:SF5">
    <property type="entry name" value="TOLL-LIKE RECEPTOR 3"/>
    <property type="match status" value="1"/>
</dbReference>
<dbReference type="AlphaFoldDB" id="A0AAQ4EHF5"/>
<keyword evidence="7" id="KW-0675">Receptor</keyword>
<evidence type="ECO:0000313" key="10">
    <source>
        <dbReference type="EMBL" id="KAK8774088.1"/>
    </source>
</evidence>
<keyword evidence="5" id="KW-1133">Transmembrane helix</keyword>
<proteinExistence type="predicted"/>
<dbReference type="GO" id="GO:0007249">
    <property type="term" value="P:canonical NF-kappaB signal transduction"/>
    <property type="evidence" value="ECO:0007669"/>
    <property type="project" value="TreeGrafter"/>
</dbReference>
<dbReference type="GO" id="GO:0051607">
    <property type="term" value="P:defense response to virus"/>
    <property type="evidence" value="ECO:0007669"/>
    <property type="project" value="TreeGrafter"/>
</dbReference>
<dbReference type="Pfam" id="PF01463">
    <property type="entry name" value="LRRCT"/>
    <property type="match status" value="1"/>
</dbReference>
<dbReference type="SUPFAM" id="SSF52058">
    <property type="entry name" value="L domain-like"/>
    <property type="match status" value="1"/>
</dbReference>
<feature type="domain" description="LRRCT" evidence="9">
    <location>
        <begin position="225"/>
        <end position="248"/>
    </location>
</feature>
<comment type="caution">
    <text evidence="10">The sequence shown here is derived from an EMBL/GenBank/DDBJ whole genome shotgun (WGS) entry which is preliminary data.</text>
</comment>
<keyword evidence="3" id="KW-0812">Transmembrane</keyword>
<accession>A0AAQ4EHF5</accession>
<comment type="subcellular location">
    <subcellularLocation>
        <location evidence="1">Membrane</location>
    </subcellularLocation>
</comment>
<evidence type="ECO:0000256" key="2">
    <source>
        <dbReference type="ARBA" id="ARBA00022614"/>
    </source>
</evidence>
<gene>
    <name evidence="10" type="ORF">V5799_011378</name>
</gene>
<dbReference type="Proteomes" id="UP001321473">
    <property type="component" value="Unassembled WGS sequence"/>
</dbReference>
<dbReference type="InterPro" id="IPR032675">
    <property type="entry name" value="LRR_dom_sf"/>
</dbReference>
<dbReference type="GO" id="GO:0038187">
    <property type="term" value="F:pattern recognition receptor activity"/>
    <property type="evidence" value="ECO:0007669"/>
    <property type="project" value="TreeGrafter"/>
</dbReference>